<accession>A0A1X2GVH0</accession>
<feature type="transmembrane region" description="Helical" evidence="1">
    <location>
        <begin position="63"/>
        <end position="84"/>
    </location>
</feature>
<dbReference type="Proteomes" id="UP000242146">
    <property type="component" value="Unassembled WGS sequence"/>
</dbReference>
<proteinExistence type="predicted"/>
<organism evidence="2 3">
    <name type="scientific">Hesseltinella vesiculosa</name>
    <dbReference type="NCBI Taxonomy" id="101127"/>
    <lineage>
        <taxon>Eukaryota</taxon>
        <taxon>Fungi</taxon>
        <taxon>Fungi incertae sedis</taxon>
        <taxon>Mucoromycota</taxon>
        <taxon>Mucoromycotina</taxon>
        <taxon>Mucoromycetes</taxon>
        <taxon>Mucorales</taxon>
        <taxon>Cunninghamellaceae</taxon>
        <taxon>Hesseltinella</taxon>
    </lineage>
</organism>
<evidence type="ECO:0000256" key="1">
    <source>
        <dbReference type="SAM" id="Phobius"/>
    </source>
</evidence>
<feature type="transmembrane region" description="Helical" evidence="1">
    <location>
        <begin position="174"/>
        <end position="197"/>
    </location>
</feature>
<keyword evidence="1" id="KW-0812">Transmembrane</keyword>
<protein>
    <submittedName>
        <fullName evidence="2">Uncharacterized protein</fullName>
    </submittedName>
</protein>
<keyword evidence="1" id="KW-1133">Transmembrane helix</keyword>
<feature type="transmembrane region" description="Helical" evidence="1">
    <location>
        <begin position="90"/>
        <end position="107"/>
    </location>
</feature>
<evidence type="ECO:0000313" key="2">
    <source>
        <dbReference type="EMBL" id="ORX62030.1"/>
    </source>
</evidence>
<keyword evidence="3" id="KW-1185">Reference proteome</keyword>
<dbReference type="AlphaFoldDB" id="A0A1X2GVH0"/>
<reference evidence="2 3" key="1">
    <citation type="submission" date="2016-07" db="EMBL/GenBank/DDBJ databases">
        <title>Pervasive Adenine N6-methylation of Active Genes in Fungi.</title>
        <authorList>
            <consortium name="DOE Joint Genome Institute"/>
            <person name="Mondo S.J."/>
            <person name="Dannebaum R.O."/>
            <person name="Kuo R.C."/>
            <person name="Labutti K."/>
            <person name="Haridas S."/>
            <person name="Kuo A."/>
            <person name="Salamov A."/>
            <person name="Ahrendt S.R."/>
            <person name="Lipzen A."/>
            <person name="Sullivan W."/>
            <person name="Andreopoulos W.B."/>
            <person name="Clum A."/>
            <person name="Lindquist E."/>
            <person name="Daum C."/>
            <person name="Ramamoorthy G.K."/>
            <person name="Gryganskyi A."/>
            <person name="Culley D."/>
            <person name="Magnuson J.K."/>
            <person name="James T.Y."/>
            <person name="O'Malley M.A."/>
            <person name="Stajich J.E."/>
            <person name="Spatafora J.W."/>
            <person name="Visel A."/>
            <person name="Grigoriev I.V."/>
        </authorList>
    </citation>
    <scope>NUCLEOTIDE SEQUENCE [LARGE SCALE GENOMIC DNA]</scope>
    <source>
        <strain evidence="2 3">NRRL 3301</strain>
    </source>
</reference>
<comment type="caution">
    <text evidence="2">The sequence shown here is derived from an EMBL/GenBank/DDBJ whole genome shotgun (WGS) entry which is preliminary data.</text>
</comment>
<name>A0A1X2GVH0_9FUNG</name>
<dbReference type="EMBL" id="MCGT01000002">
    <property type="protein sequence ID" value="ORX62030.1"/>
    <property type="molecule type" value="Genomic_DNA"/>
</dbReference>
<feature type="transmembrane region" description="Helical" evidence="1">
    <location>
        <begin position="16"/>
        <end position="37"/>
    </location>
</feature>
<keyword evidence="1" id="KW-0472">Membrane</keyword>
<sequence length="213" mass="23824">MATDSLQVTLRRAGTWVLLAVGTLGVLAVTYLCLAFARDTLIANDTWAIGSQTDETMTMTPKLILHWSWTHSIMLAAYLVLFLGILPAPWVALGLGLFIGMAVLQLIQNTQMIADRSHFLWTQLSKAWLDTQNHSPQLIEVMEDTWQCKGIVQDDPSSCYAMLKTQFGDRLMQWAVVVWCIKFSLIIAGFVCAGMYVRDDYLDKNTAFNGIAI</sequence>
<evidence type="ECO:0000313" key="3">
    <source>
        <dbReference type="Proteomes" id="UP000242146"/>
    </source>
</evidence>
<gene>
    <name evidence="2" type="ORF">DM01DRAFT_1403747</name>
</gene>